<evidence type="ECO:0000259" key="1">
    <source>
        <dbReference type="Pfam" id="PF06114"/>
    </source>
</evidence>
<sequence length="172" mass="19800">MASSYMAKPRSIKDIRKVALLLRQALKLENVAKFPIIELIESMHTIDEDFYYEIVDKETMGNIHGLACPNEHCIRIREDVYERCIEGYGRDRFTVAHELGHYLLHSSGVTLARLGEEKVQAYRDPEWQANTFAAELLMPIDLIDTNDIDEISKKFGVSYSAAKLRVKKINMH</sequence>
<reference evidence="2" key="1">
    <citation type="submission" date="2020-12" db="EMBL/GenBank/DDBJ databases">
        <title>Comparative genomics of Clostridium perfringens reveals patterns of host-associated phylogenetic clades and virulence factors.</title>
        <authorList>
            <person name="Smith A.H."/>
            <person name="Geier R."/>
        </authorList>
    </citation>
    <scope>NUCLEOTIDE SEQUENCE</scope>
    <source>
        <strain evidence="2">CHD30677R</strain>
    </source>
</reference>
<comment type="caution">
    <text evidence="2">The sequence shown here is derived from an EMBL/GenBank/DDBJ whole genome shotgun (WGS) entry which is preliminary data.</text>
</comment>
<dbReference type="PANTHER" id="PTHR43236">
    <property type="entry name" value="ANTITOXIN HIGA1"/>
    <property type="match status" value="1"/>
</dbReference>
<organism evidence="2 3">
    <name type="scientific">Clostridium perfringens</name>
    <dbReference type="NCBI Taxonomy" id="1502"/>
    <lineage>
        <taxon>Bacteria</taxon>
        <taxon>Bacillati</taxon>
        <taxon>Bacillota</taxon>
        <taxon>Clostridia</taxon>
        <taxon>Eubacteriales</taxon>
        <taxon>Clostridiaceae</taxon>
        <taxon>Clostridium</taxon>
    </lineage>
</organism>
<dbReference type="EMBL" id="JAENQP010000004">
    <property type="protein sequence ID" value="MBO3359069.1"/>
    <property type="molecule type" value="Genomic_DNA"/>
</dbReference>
<dbReference type="InterPro" id="IPR052345">
    <property type="entry name" value="Rad_response_metalloprotease"/>
</dbReference>
<dbReference type="Proteomes" id="UP000668068">
    <property type="component" value="Unassembled WGS sequence"/>
</dbReference>
<feature type="domain" description="IrrE N-terminal-like" evidence="1">
    <location>
        <begin position="89"/>
        <end position="166"/>
    </location>
</feature>
<evidence type="ECO:0000313" key="3">
    <source>
        <dbReference type="Proteomes" id="UP000668068"/>
    </source>
</evidence>
<dbReference type="Pfam" id="PF06114">
    <property type="entry name" value="Peptidase_M78"/>
    <property type="match status" value="1"/>
</dbReference>
<dbReference type="RefSeq" id="WP_003478937.1">
    <property type="nucleotide sequence ID" value="NZ_JAENQO010000004.1"/>
</dbReference>
<proteinExistence type="predicted"/>
<gene>
    <name evidence="2" type="ORF">JJB47_09760</name>
</gene>
<dbReference type="Gene3D" id="1.10.10.2910">
    <property type="match status" value="1"/>
</dbReference>
<accession>A0AAW4J5B1</accession>
<evidence type="ECO:0000313" key="2">
    <source>
        <dbReference type="EMBL" id="MBO3359069.1"/>
    </source>
</evidence>
<protein>
    <submittedName>
        <fullName evidence="2">ImmA/IrrE family metallo-endopeptidase</fullName>
    </submittedName>
</protein>
<dbReference type="AlphaFoldDB" id="A0AAW4J5B1"/>
<dbReference type="InterPro" id="IPR010359">
    <property type="entry name" value="IrrE_HExxH"/>
</dbReference>
<name>A0AAW4J5B1_CLOPF</name>
<dbReference type="PANTHER" id="PTHR43236:SF2">
    <property type="entry name" value="BLL0069 PROTEIN"/>
    <property type="match status" value="1"/>
</dbReference>